<reference evidence="1" key="1">
    <citation type="submission" date="2013-08" db="EMBL/GenBank/DDBJ databases">
        <authorList>
            <person name="Mendez C."/>
            <person name="Richter M."/>
            <person name="Ferrer M."/>
            <person name="Sanchez J."/>
        </authorList>
    </citation>
    <scope>NUCLEOTIDE SEQUENCE</scope>
</reference>
<dbReference type="AlphaFoldDB" id="T0YBY3"/>
<accession>T0YBY3</accession>
<proteinExistence type="predicted"/>
<dbReference type="EMBL" id="AUZX01014233">
    <property type="protein sequence ID" value="EQD32771.1"/>
    <property type="molecule type" value="Genomic_DNA"/>
</dbReference>
<evidence type="ECO:0000313" key="1">
    <source>
        <dbReference type="EMBL" id="EQD32771.1"/>
    </source>
</evidence>
<comment type="caution">
    <text evidence="1">The sequence shown here is derived from an EMBL/GenBank/DDBJ whole genome shotgun (WGS) entry which is preliminary data.</text>
</comment>
<protein>
    <recommendedName>
        <fullName evidence="2">Thermopsin</fullName>
    </recommendedName>
</protein>
<sequence>GTHDSTDGVNLSLYLINGTYSYTASTSTPCFAGSPGFFIVQGAPITVRVGFSRATTPVTFDAVGLPTGTQWYVTLGGGLNASTRGTALTFNLTNGSYTYVVATSDRTYAPDPGSGEVVVQGALLDVEIRFAIVTSPVLVRETGLPNGTAWWIRTAGEQFTDNRTPMAVGLPNGTYRYSAGSANLSYRAGGGTFTVDGAPVDVNVSFRLVVFPVVIAQSGLSNGTRWAVVIDGRTLTSSNGTAEIDLPNGSYAFRLVAPAGYSATPAGGSVTVQGRA</sequence>
<evidence type="ECO:0008006" key="2">
    <source>
        <dbReference type="Google" id="ProtNLM"/>
    </source>
</evidence>
<feature type="non-terminal residue" evidence="1">
    <location>
        <position position="1"/>
    </location>
</feature>
<gene>
    <name evidence="1" type="ORF">B1A_19292</name>
</gene>
<reference evidence="1" key="2">
    <citation type="journal article" date="2014" name="ISME J.">
        <title>Microbial stratification in low pH oxic and suboxic macroscopic growths along an acid mine drainage.</title>
        <authorList>
            <person name="Mendez-Garcia C."/>
            <person name="Mesa V."/>
            <person name="Sprenger R.R."/>
            <person name="Richter M."/>
            <person name="Diez M.S."/>
            <person name="Solano J."/>
            <person name="Bargiela R."/>
            <person name="Golyshina O.V."/>
            <person name="Manteca A."/>
            <person name="Ramos J.L."/>
            <person name="Gallego J.R."/>
            <person name="Llorente I."/>
            <person name="Martins Dos Santos V.A."/>
            <person name="Jensen O.N."/>
            <person name="Pelaez A.I."/>
            <person name="Sanchez J."/>
            <person name="Ferrer M."/>
        </authorList>
    </citation>
    <scope>NUCLEOTIDE SEQUENCE</scope>
</reference>
<organism evidence="1">
    <name type="scientific">mine drainage metagenome</name>
    <dbReference type="NCBI Taxonomy" id="410659"/>
    <lineage>
        <taxon>unclassified sequences</taxon>
        <taxon>metagenomes</taxon>
        <taxon>ecological metagenomes</taxon>
    </lineage>
</organism>
<name>T0YBY3_9ZZZZ</name>
<feature type="non-terminal residue" evidence="1">
    <location>
        <position position="276"/>
    </location>
</feature>